<dbReference type="CDD" id="cd23568">
    <property type="entry name" value="TFP_LU_ECD_LYPD8_rpt1"/>
    <property type="match status" value="1"/>
</dbReference>
<dbReference type="VGNC" id="VGNC:31105">
    <property type="gene designation" value="LYPD8"/>
</dbReference>
<dbReference type="InterPro" id="IPR045860">
    <property type="entry name" value="Snake_toxin-like_sf"/>
</dbReference>
<dbReference type="GeneTree" id="ENSGT00570000079564"/>
<organism evidence="4 5">
    <name type="scientific">Bos taurus</name>
    <name type="common">Bovine</name>
    <dbReference type="NCBI Taxonomy" id="9913"/>
    <lineage>
        <taxon>Eukaryota</taxon>
        <taxon>Metazoa</taxon>
        <taxon>Chordata</taxon>
        <taxon>Craniata</taxon>
        <taxon>Vertebrata</taxon>
        <taxon>Euteleostomi</taxon>
        <taxon>Mammalia</taxon>
        <taxon>Eutheria</taxon>
        <taxon>Laurasiatheria</taxon>
        <taxon>Artiodactyla</taxon>
        <taxon>Ruminantia</taxon>
        <taxon>Pecora</taxon>
        <taxon>Bovidae</taxon>
        <taxon>Bovinae</taxon>
        <taxon>Bos</taxon>
    </lineage>
</organism>
<evidence type="ECO:0000256" key="1">
    <source>
        <dbReference type="ARBA" id="ARBA00004613"/>
    </source>
</evidence>
<dbReference type="GO" id="GO:0050829">
    <property type="term" value="P:defense response to Gram-negative bacterium"/>
    <property type="evidence" value="ECO:0000318"/>
    <property type="project" value="GO_Central"/>
</dbReference>
<keyword evidence="5" id="KW-1185">Reference proteome</keyword>
<reference evidence="4" key="3">
    <citation type="submission" date="2025-09" db="UniProtKB">
        <authorList>
            <consortium name="Ensembl"/>
        </authorList>
    </citation>
    <scope>IDENTIFICATION</scope>
    <source>
        <strain evidence="4">Hereford</strain>
    </source>
</reference>
<dbReference type="AlphaFoldDB" id="A0A452DJA6"/>
<proteinExistence type="predicted"/>
<dbReference type="Pfam" id="PF00021">
    <property type="entry name" value="UPAR_LY6"/>
    <property type="match status" value="2"/>
</dbReference>
<evidence type="ECO:0000313" key="6">
    <source>
        <dbReference type="VGNC" id="VGNC:31105"/>
    </source>
</evidence>
<dbReference type="PANTHER" id="PTHR20914">
    <property type="entry name" value="LY6/PLAUR DOMAIN-CONTAINING PROTEIN 8"/>
    <property type="match status" value="1"/>
</dbReference>
<feature type="domain" description="UPAR/Ly6" evidence="3">
    <location>
        <begin position="157"/>
        <end position="218"/>
    </location>
</feature>
<dbReference type="Gene3D" id="2.10.60.10">
    <property type="entry name" value="CD59"/>
    <property type="match status" value="1"/>
</dbReference>
<dbReference type="OrthoDB" id="9838086at2759"/>
<protein>
    <submittedName>
        <fullName evidence="4">LY6/PLAUR domain containing 8</fullName>
    </submittedName>
</protein>
<evidence type="ECO:0000259" key="3">
    <source>
        <dbReference type="Pfam" id="PF00021"/>
    </source>
</evidence>
<name>A0A452DJA6_BOVIN</name>
<gene>
    <name evidence="4 6" type="primary">LYPD8</name>
</gene>
<evidence type="ECO:0000313" key="4">
    <source>
        <dbReference type="Ensembl" id="ENSBTAP00000040995.4"/>
    </source>
</evidence>
<dbReference type="Ensembl" id="ENSBTAT00000043422.4">
    <property type="protein sequence ID" value="ENSBTAP00000040995.4"/>
    <property type="gene ID" value="ENSBTAG00000030711.4"/>
</dbReference>
<dbReference type="PANTHER" id="PTHR20914:SF2">
    <property type="entry name" value="LY6_PLAUR DOMAIN-CONTAINING PROTEIN 8"/>
    <property type="match status" value="1"/>
</dbReference>
<dbReference type="CDD" id="cd23569">
    <property type="entry name" value="TFP_LU_ECD_LYPD8_rpt2"/>
    <property type="match status" value="1"/>
</dbReference>
<dbReference type="InterPro" id="IPR016054">
    <property type="entry name" value="LY6_UPA_recep-like"/>
</dbReference>
<keyword evidence="2" id="KW-0964">Secreted</keyword>
<reference evidence="4" key="2">
    <citation type="submission" date="2025-08" db="UniProtKB">
        <authorList>
            <consortium name="Ensembl"/>
        </authorList>
    </citation>
    <scope>IDENTIFICATION</scope>
    <source>
        <strain evidence="4">Hereford</strain>
    </source>
</reference>
<comment type="subcellular location">
    <subcellularLocation>
        <location evidence="1">Secreted</location>
    </subcellularLocation>
</comment>
<feature type="domain" description="UPAR/Ly6" evidence="3">
    <location>
        <begin position="55"/>
        <end position="142"/>
    </location>
</feature>
<evidence type="ECO:0000313" key="5">
    <source>
        <dbReference type="Proteomes" id="UP000009136"/>
    </source>
</evidence>
<dbReference type="VEuPathDB" id="HostDB:ENSBTAG00000030711"/>
<sequence>SLLLGSTFCRAVSGPDREGLRLCSHSSRLQEIYVQHHEELPLCWYRRRAHGCSYTLRCIQCNSLKDSCVAKNATECPSNATTSCTSFSTNFYHGEHPTWYEDHACSEENCSNTTVESFTVSVSENETFHFESQCCLGEPCNQTSNTTASPHQVGSGNMECPACYGNNETSCNETRKCYGERCVSIIAEFTNETKTLVLKGCSNVSISTCESLGAGNQTFRGVTFRKFECGDNFSTTTPLATTDTGSQASFTPLALASILLLSLLL</sequence>
<reference evidence="4" key="1">
    <citation type="submission" date="2018-03" db="EMBL/GenBank/DDBJ databases">
        <title>ARS-UCD1.2.</title>
        <authorList>
            <person name="Rosen B.D."/>
            <person name="Bickhart D.M."/>
            <person name="Koren S."/>
            <person name="Schnabel R.D."/>
            <person name="Hall R."/>
            <person name="Zimin A."/>
            <person name="Dreischer C."/>
            <person name="Schultheiss S."/>
            <person name="Schroeder S.G."/>
            <person name="Elsik C.G."/>
            <person name="Couldrey C."/>
            <person name="Liu G.E."/>
            <person name="Van Tassell C.P."/>
            <person name="Phillippy A.M."/>
            <person name="Smith T.P.L."/>
            <person name="Medrano J.F."/>
        </authorList>
    </citation>
    <scope>NUCLEOTIDE SEQUENCE [LARGE SCALE GENOMIC DNA]</scope>
    <source>
        <strain evidence="4">Hereford</strain>
    </source>
</reference>
<dbReference type="InParanoid" id="A0A452DJA6"/>
<accession>A0A452DJA6</accession>
<dbReference type="Reactome" id="R-BTA-163125">
    <property type="pathway name" value="Post-translational modification: synthesis of GPI-anchored proteins"/>
</dbReference>
<dbReference type="InterPro" id="IPR050918">
    <property type="entry name" value="CNF-like_PLA2_Inhibitor"/>
</dbReference>
<dbReference type="Proteomes" id="UP000009136">
    <property type="component" value="Chromosome 7"/>
</dbReference>
<dbReference type="Bgee" id="ENSBTAG00000030711">
    <property type="expression patterns" value="Expressed in caecum and 39 other cell types or tissues"/>
</dbReference>
<dbReference type="GO" id="GO:0005615">
    <property type="term" value="C:extracellular space"/>
    <property type="evidence" value="ECO:0000318"/>
    <property type="project" value="GO_Central"/>
</dbReference>
<evidence type="ECO:0000256" key="2">
    <source>
        <dbReference type="ARBA" id="ARBA00022525"/>
    </source>
</evidence>